<dbReference type="InterPro" id="IPR003594">
    <property type="entry name" value="HATPase_dom"/>
</dbReference>
<dbReference type="RefSeq" id="WP_106594827.1">
    <property type="nucleotide sequence ID" value="NZ_PYAS01000003.1"/>
</dbReference>
<dbReference type="InterPro" id="IPR019734">
    <property type="entry name" value="TPR_rpt"/>
</dbReference>
<sequence>MRRKAAFVLCLVLAYCRIAGAQPTADGIGIDRQPFTKRAAWLAQLKVLKEDTSKVNLLLKIGGIYYWNDSKGSLDSAVTIGRSAAALSKSLKYTKGYTDAYNLTCNAFTKKRDLESAKALLKDVYGEMYVRLLLVLSEYYINHKDASPEELRKALPYLELANKQSIRQRSRKWMTESSIAQAKYHFRLSEMTAGKNCFYRVIKYYKQIGDKEQQAHWWQELARYIPDSDSTYATEVYSINKAKALFQELGNMEEVATCIWMEGYYHWQHDKPELAEKLYLLELQTLRTAKLDKEVTASCQRLSGLYEKQRNYDKAMHYALLGLKNLQTLNDSSQYSSIYLALGNIHRSMGNYPESIRYYKLVYATSPVHRVWTYNLLRLLIDAQIKSGHPDEGLNFLQKFIKERDTPQTSVNRQLLAFAFGNCYSAMKRYAEAENYYLEMIRLNKDVEYAQRSNSGKMEPVAGAEAFLTIGQFYANTGKFEHAARYLKLALASESLTPTFERDTRHMLFKADSAAGNLMAAIQNYQRFKFLSDSIENNTKSKEVSILKANFKAAQKEKDIRLLTKEAALHKEKLELAARTEKYAYAGFAVLLCVLGLLYNSYRIKQSKNRQLMEQQKTISIKNASLIQLVTEKEWLLREVHHRVKNNLQIVISLLNSQSAYLKEEVAVNAIVESRHRIQAMSMLHQRIYQSEDLTSIGMSSYIHELVSYLNSSFNTGKRIIFNIHVEKIELDLSQAVPIGLILNEAITNSLKYAFPGGREGEVRVSFIKATEDDILLSIADDGMGLPSAFDVDAVETFGFRLMKGLAEDLEGSLQVHSECGTTLQVLFPHRILQAASAPDPVATDSIS</sequence>
<dbReference type="SUPFAM" id="SSF48452">
    <property type="entry name" value="TPR-like"/>
    <property type="match status" value="2"/>
</dbReference>
<dbReference type="InterPro" id="IPR036890">
    <property type="entry name" value="HATPase_C_sf"/>
</dbReference>
<protein>
    <recommendedName>
        <fullName evidence="2">histidine kinase</fullName>
        <ecNumber evidence="2">2.7.13.3</ecNumber>
    </recommendedName>
</protein>
<dbReference type="Pfam" id="PF02518">
    <property type="entry name" value="HATPase_c"/>
    <property type="match status" value="1"/>
</dbReference>
<feature type="chain" id="PRO_5015116903" description="histidine kinase" evidence="10">
    <location>
        <begin position="22"/>
        <end position="848"/>
    </location>
</feature>
<keyword evidence="9" id="KW-1133">Transmembrane helix</keyword>
<dbReference type="PROSITE" id="PS50109">
    <property type="entry name" value="HIS_KIN"/>
    <property type="match status" value="1"/>
</dbReference>
<feature type="repeat" description="TPR" evidence="8">
    <location>
        <begin position="336"/>
        <end position="369"/>
    </location>
</feature>
<keyword evidence="6 12" id="KW-0418">Kinase</keyword>
<feature type="repeat" description="TPR" evidence="8">
    <location>
        <begin position="464"/>
        <end position="497"/>
    </location>
</feature>
<dbReference type="PANTHER" id="PTHR41523">
    <property type="entry name" value="TWO-COMPONENT SYSTEM SENSOR PROTEIN"/>
    <property type="match status" value="1"/>
</dbReference>
<keyword evidence="3" id="KW-0597">Phosphoprotein</keyword>
<dbReference type="SMART" id="SM00387">
    <property type="entry name" value="HATPase_c"/>
    <property type="match status" value="1"/>
</dbReference>
<evidence type="ECO:0000256" key="8">
    <source>
        <dbReference type="PROSITE-ProRule" id="PRU00339"/>
    </source>
</evidence>
<dbReference type="InterPro" id="IPR011495">
    <property type="entry name" value="Sig_transdc_His_kin_sub2_dim/P"/>
</dbReference>
<keyword evidence="8" id="KW-0802">TPR repeat</keyword>
<proteinExistence type="predicted"/>
<feature type="signal peptide" evidence="10">
    <location>
        <begin position="1"/>
        <end position="21"/>
    </location>
</feature>
<reference evidence="12 13" key="1">
    <citation type="submission" date="2018-03" db="EMBL/GenBank/DDBJ databases">
        <title>Genomic Encyclopedia of Archaeal and Bacterial Type Strains, Phase II (KMG-II): from individual species to whole genera.</title>
        <authorList>
            <person name="Goeker M."/>
        </authorList>
    </citation>
    <scope>NUCLEOTIDE SEQUENCE [LARGE SCALE GENOMIC DNA]</scope>
    <source>
        <strain evidence="12 13">DSM 29057</strain>
    </source>
</reference>
<dbReference type="PROSITE" id="PS50005">
    <property type="entry name" value="TPR"/>
    <property type="match status" value="2"/>
</dbReference>
<dbReference type="EC" id="2.7.13.3" evidence="2"/>
<dbReference type="Pfam" id="PF13181">
    <property type="entry name" value="TPR_8"/>
    <property type="match status" value="2"/>
</dbReference>
<name>A0A2P8GC21_9BACT</name>
<dbReference type="OrthoDB" id="9767435at2"/>
<comment type="caution">
    <text evidence="12">The sequence shown here is derived from an EMBL/GenBank/DDBJ whole genome shotgun (WGS) entry which is preliminary data.</text>
</comment>
<organism evidence="12 13">
    <name type="scientific">Dyadobacter jiangsuensis</name>
    <dbReference type="NCBI Taxonomy" id="1591085"/>
    <lineage>
        <taxon>Bacteria</taxon>
        <taxon>Pseudomonadati</taxon>
        <taxon>Bacteroidota</taxon>
        <taxon>Cytophagia</taxon>
        <taxon>Cytophagales</taxon>
        <taxon>Spirosomataceae</taxon>
        <taxon>Dyadobacter</taxon>
    </lineage>
</organism>
<evidence type="ECO:0000256" key="5">
    <source>
        <dbReference type="ARBA" id="ARBA00022741"/>
    </source>
</evidence>
<evidence type="ECO:0000259" key="11">
    <source>
        <dbReference type="PROSITE" id="PS50109"/>
    </source>
</evidence>
<evidence type="ECO:0000256" key="2">
    <source>
        <dbReference type="ARBA" id="ARBA00012438"/>
    </source>
</evidence>
<evidence type="ECO:0000256" key="4">
    <source>
        <dbReference type="ARBA" id="ARBA00022679"/>
    </source>
</evidence>
<dbReference type="GO" id="GO:0005524">
    <property type="term" value="F:ATP binding"/>
    <property type="evidence" value="ECO:0007669"/>
    <property type="project" value="UniProtKB-KW"/>
</dbReference>
<comment type="catalytic activity">
    <reaction evidence="1">
        <text>ATP + protein L-histidine = ADP + protein N-phospho-L-histidine.</text>
        <dbReference type="EC" id="2.7.13.3"/>
    </reaction>
</comment>
<dbReference type="EMBL" id="PYAS01000003">
    <property type="protein sequence ID" value="PSL31497.1"/>
    <property type="molecule type" value="Genomic_DNA"/>
</dbReference>
<keyword evidence="5" id="KW-0547">Nucleotide-binding</keyword>
<dbReference type="GO" id="GO:0004673">
    <property type="term" value="F:protein histidine kinase activity"/>
    <property type="evidence" value="ECO:0007669"/>
    <property type="project" value="UniProtKB-EC"/>
</dbReference>
<dbReference type="Pfam" id="PF13176">
    <property type="entry name" value="TPR_7"/>
    <property type="match status" value="1"/>
</dbReference>
<dbReference type="Pfam" id="PF07568">
    <property type="entry name" value="HisKA_2"/>
    <property type="match status" value="1"/>
</dbReference>
<dbReference type="SMART" id="SM00028">
    <property type="entry name" value="TPR"/>
    <property type="match status" value="4"/>
</dbReference>
<dbReference type="InterPro" id="IPR011990">
    <property type="entry name" value="TPR-like_helical_dom_sf"/>
</dbReference>
<dbReference type="Proteomes" id="UP000241964">
    <property type="component" value="Unassembled WGS sequence"/>
</dbReference>
<evidence type="ECO:0000256" key="3">
    <source>
        <dbReference type="ARBA" id="ARBA00022553"/>
    </source>
</evidence>
<gene>
    <name evidence="12" type="ORF">CLV60_103363</name>
</gene>
<keyword evidence="10" id="KW-0732">Signal</keyword>
<evidence type="ECO:0000256" key="1">
    <source>
        <dbReference type="ARBA" id="ARBA00000085"/>
    </source>
</evidence>
<dbReference type="AlphaFoldDB" id="A0A2P8GC21"/>
<evidence type="ECO:0000256" key="9">
    <source>
        <dbReference type="SAM" id="Phobius"/>
    </source>
</evidence>
<keyword evidence="4" id="KW-0808">Transferase</keyword>
<keyword evidence="7" id="KW-0067">ATP-binding</keyword>
<keyword evidence="9" id="KW-0812">Transmembrane</keyword>
<feature type="domain" description="Histidine kinase" evidence="11">
    <location>
        <begin position="639"/>
        <end position="832"/>
    </location>
</feature>
<keyword evidence="13" id="KW-1185">Reference proteome</keyword>
<evidence type="ECO:0000313" key="13">
    <source>
        <dbReference type="Proteomes" id="UP000241964"/>
    </source>
</evidence>
<dbReference type="PANTHER" id="PTHR41523:SF8">
    <property type="entry name" value="ETHYLENE RESPONSE SENSOR PROTEIN"/>
    <property type="match status" value="1"/>
</dbReference>
<dbReference type="InterPro" id="IPR005467">
    <property type="entry name" value="His_kinase_dom"/>
</dbReference>
<accession>A0A2P8GC21</accession>
<evidence type="ECO:0000256" key="10">
    <source>
        <dbReference type="SAM" id="SignalP"/>
    </source>
</evidence>
<dbReference type="SUPFAM" id="SSF55874">
    <property type="entry name" value="ATPase domain of HSP90 chaperone/DNA topoisomerase II/histidine kinase"/>
    <property type="match status" value="1"/>
</dbReference>
<feature type="transmembrane region" description="Helical" evidence="9">
    <location>
        <begin position="583"/>
        <end position="602"/>
    </location>
</feature>
<evidence type="ECO:0000313" key="12">
    <source>
        <dbReference type="EMBL" id="PSL31497.1"/>
    </source>
</evidence>
<dbReference type="Gene3D" id="3.30.565.10">
    <property type="entry name" value="Histidine kinase-like ATPase, C-terminal domain"/>
    <property type="match status" value="1"/>
</dbReference>
<keyword evidence="9" id="KW-0472">Membrane</keyword>
<dbReference type="Gene3D" id="1.25.40.10">
    <property type="entry name" value="Tetratricopeptide repeat domain"/>
    <property type="match status" value="2"/>
</dbReference>
<evidence type="ECO:0000256" key="7">
    <source>
        <dbReference type="ARBA" id="ARBA00022840"/>
    </source>
</evidence>
<dbReference type="Gene3D" id="3.30.450.20">
    <property type="entry name" value="PAS domain"/>
    <property type="match status" value="1"/>
</dbReference>
<evidence type="ECO:0000256" key="6">
    <source>
        <dbReference type="ARBA" id="ARBA00022777"/>
    </source>
</evidence>